<name>A0A3P3XK36_9SPIR</name>
<organism evidence="1">
    <name type="scientific">uncultured spirochete</name>
    <dbReference type="NCBI Taxonomy" id="156406"/>
    <lineage>
        <taxon>Bacteria</taxon>
        <taxon>Pseudomonadati</taxon>
        <taxon>Spirochaetota</taxon>
        <taxon>Spirochaetia</taxon>
        <taxon>Spirochaetales</taxon>
        <taxon>environmental samples</taxon>
    </lineage>
</organism>
<dbReference type="AlphaFoldDB" id="A0A3P3XK36"/>
<accession>A0A3P3XK36</accession>
<protein>
    <submittedName>
        <fullName evidence="1">DGC domain protein</fullName>
    </submittedName>
</protein>
<evidence type="ECO:0000313" key="1">
    <source>
        <dbReference type="EMBL" id="SLM14360.1"/>
    </source>
</evidence>
<reference evidence="1" key="1">
    <citation type="submission" date="2017-02" db="EMBL/GenBank/DDBJ databases">
        <authorList>
            <person name="Regsiter A."/>
            <person name="William W."/>
        </authorList>
    </citation>
    <scope>NUCLEOTIDE SEQUENCE</scope>
    <source>
        <strain evidence="1">Bib</strain>
    </source>
</reference>
<dbReference type="EMBL" id="FWDM01000026">
    <property type="protein sequence ID" value="SLM14360.1"/>
    <property type="molecule type" value="Genomic_DNA"/>
</dbReference>
<sequence>MAENSGTNNVEFRRLQGCSTDTENMDIIFACDGAASVGQVGNHVAIDLTNAGVGARMCCTAAVGAGSDAHVNIGKRARRVIAINGCANRCVSKIMEQRGVKVAHEYVIATMGVSKIPTLDFNEADVERISKKIAEDLGYDIKAKN</sequence>
<proteinExistence type="predicted"/>
<dbReference type="InterPro" id="IPR014958">
    <property type="entry name" value="DGC"/>
</dbReference>
<gene>
    <name evidence="1" type="ORF">SPIROBIBN47_320003</name>
</gene>
<dbReference type="PIRSF" id="PIRSF037181">
    <property type="entry name" value="DGC"/>
    <property type="match status" value="1"/>
</dbReference>
<dbReference type="Pfam" id="PF08859">
    <property type="entry name" value="DGC"/>
    <property type="match status" value="1"/>
</dbReference>